<dbReference type="PROSITE" id="PS50931">
    <property type="entry name" value="HTH_LYSR"/>
    <property type="match status" value="1"/>
</dbReference>
<keyword evidence="5" id="KW-0804">Transcription</keyword>
<evidence type="ECO:0000256" key="5">
    <source>
        <dbReference type="ARBA" id="ARBA00023163"/>
    </source>
</evidence>
<organism evidence="7 8">
    <name type="scientific">Pseudoroseomonas ludipueritiae</name>
    <dbReference type="NCBI Taxonomy" id="198093"/>
    <lineage>
        <taxon>Bacteria</taxon>
        <taxon>Pseudomonadati</taxon>
        <taxon>Pseudomonadota</taxon>
        <taxon>Alphaproteobacteria</taxon>
        <taxon>Acetobacterales</taxon>
        <taxon>Acetobacteraceae</taxon>
        <taxon>Pseudoroseomonas</taxon>
    </lineage>
</organism>
<evidence type="ECO:0000256" key="1">
    <source>
        <dbReference type="ARBA" id="ARBA00009437"/>
    </source>
</evidence>
<dbReference type="InterPro" id="IPR036388">
    <property type="entry name" value="WH-like_DNA-bd_sf"/>
</dbReference>
<proteinExistence type="inferred from homology"/>
<dbReference type="RefSeq" id="WP_187778056.1">
    <property type="nucleotide sequence ID" value="NZ_JACTUZ010000023.1"/>
</dbReference>
<evidence type="ECO:0000256" key="2">
    <source>
        <dbReference type="ARBA" id="ARBA00023015"/>
    </source>
</evidence>
<dbReference type="InterPro" id="IPR005119">
    <property type="entry name" value="LysR_subst-bd"/>
</dbReference>
<keyword evidence="2" id="KW-0805">Transcription regulation</keyword>
<keyword evidence="8" id="KW-1185">Reference proteome</keyword>
<evidence type="ECO:0000313" key="8">
    <source>
        <dbReference type="Proteomes" id="UP000603940"/>
    </source>
</evidence>
<comment type="caution">
    <text evidence="7">The sequence shown here is derived from an EMBL/GenBank/DDBJ whole genome shotgun (WGS) entry which is preliminary data.</text>
</comment>
<accession>A0ABR7R5Q0</accession>
<evidence type="ECO:0000256" key="3">
    <source>
        <dbReference type="ARBA" id="ARBA00023125"/>
    </source>
</evidence>
<dbReference type="Pfam" id="PF00126">
    <property type="entry name" value="HTH_1"/>
    <property type="match status" value="1"/>
</dbReference>
<dbReference type="Gene3D" id="1.10.10.10">
    <property type="entry name" value="Winged helix-like DNA-binding domain superfamily/Winged helix DNA-binding domain"/>
    <property type="match status" value="1"/>
</dbReference>
<dbReference type="PANTHER" id="PTHR30293:SF0">
    <property type="entry name" value="NITROGEN ASSIMILATION REGULATORY PROTEIN NAC"/>
    <property type="match status" value="1"/>
</dbReference>
<dbReference type="Proteomes" id="UP000603940">
    <property type="component" value="Unassembled WGS sequence"/>
</dbReference>
<dbReference type="PRINTS" id="PR00039">
    <property type="entry name" value="HTHLYSR"/>
</dbReference>
<dbReference type="Gene3D" id="3.40.190.10">
    <property type="entry name" value="Periplasmic binding protein-like II"/>
    <property type="match status" value="2"/>
</dbReference>
<dbReference type="PANTHER" id="PTHR30293">
    <property type="entry name" value="TRANSCRIPTIONAL REGULATORY PROTEIN NAC-RELATED"/>
    <property type="match status" value="1"/>
</dbReference>
<dbReference type="InterPro" id="IPR000847">
    <property type="entry name" value="LysR_HTH_N"/>
</dbReference>
<gene>
    <name evidence="7" type="ORF">IBL25_08145</name>
</gene>
<comment type="similarity">
    <text evidence="1">Belongs to the LysR transcriptional regulatory family.</text>
</comment>
<keyword evidence="3" id="KW-0238">DNA-binding</keyword>
<dbReference type="SUPFAM" id="SSF46785">
    <property type="entry name" value="Winged helix' DNA-binding domain"/>
    <property type="match status" value="1"/>
</dbReference>
<evidence type="ECO:0000259" key="6">
    <source>
        <dbReference type="PROSITE" id="PS50931"/>
    </source>
</evidence>
<dbReference type="Pfam" id="PF03466">
    <property type="entry name" value="LysR_substrate"/>
    <property type="match status" value="1"/>
</dbReference>
<protein>
    <submittedName>
        <fullName evidence="7">LysR family transcriptional regulator</fullName>
    </submittedName>
</protein>
<dbReference type="InterPro" id="IPR036390">
    <property type="entry name" value="WH_DNA-bd_sf"/>
</dbReference>
<name>A0ABR7R5Q0_9PROT</name>
<dbReference type="SUPFAM" id="SSF53850">
    <property type="entry name" value="Periplasmic binding protein-like II"/>
    <property type="match status" value="1"/>
</dbReference>
<feature type="domain" description="HTH lysR-type" evidence="6">
    <location>
        <begin position="1"/>
        <end position="59"/>
    </location>
</feature>
<keyword evidence="4" id="KW-0010">Activator</keyword>
<reference evidence="7 8" key="1">
    <citation type="journal article" date="2009" name="Int. J. Syst. Evol. Microbiol.">
        <title>Transfer of Teichococcus ludipueritiae and Muricoccus roseus to the genus Roseomonas, as Roseomonas ludipueritiae comb. nov. and Roseomonas rosea comb. nov., respectively, and emended description of the genus Roseomonas.</title>
        <authorList>
            <person name="Sanchez-Porro C."/>
            <person name="Gallego V."/>
            <person name="Busse H.J."/>
            <person name="Kampfer P."/>
            <person name="Ventosa A."/>
        </authorList>
    </citation>
    <scope>NUCLEOTIDE SEQUENCE [LARGE SCALE GENOMIC DNA]</scope>
    <source>
        <strain evidence="7 8">DSM 14915</strain>
    </source>
</reference>
<evidence type="ECO:0000256" key="4">
    <source>
        <dbReference type="ARBA" id="ARBA00023159"/>
    </source>
</evidence>
<sequence length="315" mass="33651">MADIRQLRYFVAAVECASLTSASERLSVAQPALGLAIRKLEAEFGVALLVRHSRGIAPTEAGRELLRRAQSVLQEFDGLRLAMRELGNGTTPRGRVVLGATPSIGNLLGADLLSHAAESLPEVRIALIEALSDPLVERVAEGACDLALLRDLPEAHRAVRGEALAREAMHLVERGPAAGGTARPGGVVRLGELTAMPLALPCLTNEPLARRLLNAARTAGHELNVAYEVPAMAMMRPLLLEGRCAGILPYGTFLPEIRAGLLTAARIIDPPIERVVFLAYSSGRPLTRAEHALRGLIRAEVAALSRTSPAPWRID</sequence>
<evidence type="ECO:0000313" key="7">
    <source>
        <dbReference type="EMBL" id="MBC9176912.1"/>
    </source>
</evidence>
<dbReference type="EMBL" id="JACTUZ010000023">
    <property type="protein sequence ID" value="MBC9176912.1"/>
    <property type="molecule type" value="Genomic_DNA"/>
</dbReference>